<dbReference type="InterPro" id="IPR011990">
    <property type="entry name" value="TPR-like_helical_dom_sf"/>
</dbReference>
<evidence type="ECO:0000313" key="2">
    <source>
        <dbReference type="EMBL" id="CAE7938405.1"/>
    </source>
</evidence>
<dbReference type="SUPFAM" id="SSF48452">
    <property type="entry name" value="TPR-like"/>
    <property type="match status" value="1"/>
</dbReference>
<dbReference type="AlphaFoldDB" id="A0A813C0P7"/>
<comment type="caution">
    <text evidence="2">The sequence shown here is derived from an EMBL/GenBank/DDBJ whole genome shotgun (WGS) entry which is preliminary data.</text>
</comment>
<protein>
    <submittedName>
        <fullName evidence="2">Uncharacterized protein</fullName>
    </submittedName>
</protein>
<organism evidence="2 3">
    <name type="scientific">Symbiodinium necroappetens</name>
    <dbReference type="NCBI Taxonomy" id="1628268"/>
    <lineage>
        <taxon>Eukaryota</taxon>
        <taxon>Sar</taxon>
        <taxon>Alveolata</taxon>
        <taxon>Dinophyceae</taxon>
        <taxon>Suessiales</taxon>
        <taxon>Symbiodiniaceae</taxon>
        <taxon>Symbiodinium</taxon>
    </lineage>
</organism>
<dbReference type="Proteomes" id="UP000601435">
    <property type="component" value="Unassembled WGS sequence"/>
</dbReference>
<reference evidence="2" key="1">
    <citation type="submission" date="2021-02" db="EMBL/GenBank/DDBJ databases">
        <authorList>
            <person name="Dougan E. K."/>
            <person name="Rhodes N."/>
            <person name="Thang M."/>
            <person name="Chan C."/>
        </authorList>
    </citation>
    <scope>NUCLEOTIDE SEQUENCE</scope>
</reference>
<dbReference type="OrthoDB" id="413455at2759"/>
<evidence type="ECO:0000313" key="3">
    <source>
        <dbReference type="Proteomes" id="UP000601435"/>
    </source>
</evidence>
<sequence length="520" mass="55851">MAHVRRTVLLGLRASRHFGFRASTPRFSSLLSQLPDFEEGRRAVAEQRYADALPMLRRAAEVADAYFPPDAGAERAECHLVLGSCLWMQGLFAEAAQHFSGKDSEQLQFAAARTFFELGDFNQASALARGLKSSASLRTYGHLIQGAVQVATGDGEAVSTDDLSLEAQCIAKLNELVGEALSEGAGAPPTAAKLTGSPLAQLVGLEEGDPEISAETRLVLRCTLGELAVHGGVDEPWVRQALVSALSDFDGLQPRDPTLRPFVFRALAALAGVTNQKGDAITAEGLYRTALDHVEKYKTSGQRAETWRSWVSEGFAKMLSEGRHAEQRKAEIHALQAFLGRGETFLNLSATLGALVGATPAGRHRVTVASVCWVPAAIPTEGSHVVKNLHRDWMETRLVDTCIAGCVGRKRDAPSGRQLTASTGLGLAATAEADGERRSMASNGGACPQTRRLRRSDGHHSGHAYLHPAWLVACSAAARRRDCHIWAIEAFSSLPHRGGRSGMFLHDAMVVPVMPDEGRS</sequence>
<name>A0A813C0P7_9DINO</name>
<evidence type="ECO:0000256" key="1">
    <source>
        <dbReference type="SAM" id="MobiDB-lite"/>
    </source>
</evidence>
<feature type="region of interest" description="Disordered" evidence="1">
    <location>
        <begin position="432"/>
        <end position="459"/>
    </location>
</feature>
<keyword evidence="3" id="KW-1185">Reference proteome</keyword>
<dbReference type="EMBL" id="CAJNJA010086253">
    <property type="protein sequence ID" value="CAE7938405.1"/>
    <property type="molecule type" value="Genomic_DNA"/>
</dbReference>
<accession>A0A813C0P7</accession>
<dbReference type="Gene3D" id="1.25.40.10">
    <property type="entry name" value="Tetratricopeptide repeat domain"/>
    <property type="match status" value="1"/>
</dbReference>
<proteinExistence type="predicted"/>
<gene>
    <name evidence="2" type="ORF">SNEC2469_LOCUS33141</name>
</gene>